<keyword evidence="4" id="KW-1185">Reference proteome</keyword>
<evidence type="ECO:0000313" key="3">
    <source>
        <dbReference type="EMBL" id="MBM9461779.1"/>
    </source>
</evidence>
<dbReference type="InterPro" id="IPR011703">
    <property type="entry name" value="ATPase_AAA-3"/>
</dbReference>
<name>A0A938YDB3_9ACTN</name>
<proteinExistence type="predicted"/>
<comment type="caution">
    <text evidence="3">The sequence shown here is derived from an EMBL/GenBank/DDBJ whole genome shotgun (WGS) entry which is preliminary data.</text>
</comment>
<dbReference type="Gene3D" id="1.10.8.80">
    <property type="entry name" value="Magnesium chelatase subunit I, C-Terminal domain"/>
    <property type="match status" value="1"/>
</dbReference>
<dbReference type="Gene3D" id="3.40.50.300">
    <property type="entry name" value="P-loop containing nucleotide triphosphate hydrolases"/>
    <property type="match status" value="1"/>
</dbReference>
<protein>
    <submittedName>
        <fullName evidence="3">AAA family ATPase</fullName>
    </submittedName>
</protein>
<dbReference type="EMBL" id="JAERTX010000027">
    <property type="protein sequence ID" value="MBM9461779.1"/>
    <property type="molecule type" value="Genomic_DNA"/>
</dbReference>
<organism evidence="3 4">
    <name type="scientific">Nocardioides faecalis</name>
    <dbReference type="NCBI Taxonomy" id="2803858"/>
    <lineage>
        <taxon>Bacteria</taxon>
        <taxon>Bacillati</taxon>
        <taxon>Actinomycetota</taxon>
        <taxon>Actinomycetes</taxon>
        <taxon>Propionibacteriales</taxon>
        <taxon>Nocardioidaceae</taxon>
        <taxon>Nocardioides</taxon>
    </lineage>
</organism>
<dbReference type="Pfam" id="PF17863">
    <property type="entry name" value="AAA_lid_2"/>
    <property type="match status" value="1"/>
</dbReference>
<reference evidence="3" key="1">
    <citation type="submission" date="2021-01" db="EMBL/GenBank/DDBJ databases">
        <title>Novel species in genus Nocardioides.</title>
        <authorList>
            <person name="Zhang G."/>
        </authorList>
    </citation>
    <scope>NUCLEOTIDE SEQUENCE</scope>
    <source>
        <strain evidence="3">Zg-536</strain>
    </source>
</reference>
<dbReference type="PANTHER" id="PTHR42759">
    <property type="entry name" value="MOXR FAMILY PROTEIN"/>
    <property type="match status" value="1"/>
</dbReference>
<dbReference type="GO" id="GO:0005524">
    <property type="term" value="F:ATP binding"/>
    <property type="evidence" value="ECO:0007669"/>
    <property type="project" value="InterPro"/>
</dbReference>
<dbReference type="RefSeq" id="WP_205293100.1">
    <property type="nucleotide sequence ID" value="NZ_CP074406.1"/>
</dbReference>
<evidence type="ECO:0000259" key="2">
    <source>
        <dbReference type="Pfam" id="PF17863"/>
    </source>
</evidence>
<feature type="domain" description="ATPase AAA-3" evidence="1">
    <location>
        <begin position="46"/>
        <end position="176"/>
    </location>
</feature>
<gene>
    <name evidence="3" type="ORF">JK386_17950</name>
</gene>
<dbReference type="PANTHER" id="PTHR42759:SF1">
    <property type="entry name" value="MAGNESIUM-CHELATASE SUBUNIT CHLD"/>
    <property type="match status" value="1"/>
</dbReference>
<feature type="domain" description="ChlI/MoxR AAA lid" evidence="2">
    <location>
        <begin position="252"/>
        <end position="319"/>
    </location>
</feature>
<dbReference type="Proteomes" id="UP000663791">
    <property type="component" value="Unassembled WGS sequence"/>
</dbReference>
<accession>A0A938YDB3</accession>
<dbReference type="PIRSF" id="PIRSF002849">
    <property type="entry name" value="AAA_ATPase_chaperone_MoxR_prd"/>
    <property type="match status" value="1"/>
</dbReference>
<dbReference type="SUPFAM" id="SSF52540">
    <property type="entry name" value="P-loop containing nucleoside triphosphate hydrolases"/>
    <property type="match status" value="1"/>
</dbReference>
<dbReference type="InterPro" id="IPR041628">
    <property type="entry name" value="ChlI/MoxR_AAA_lid"/>
</dbReference>
<evidence type="ECO:0000313" key="4">
    <source>
        <dbReference type="Proteomes" id="UP000663791"/>
    </source>
</evidence>
<dbReference type="InterPro" id="IPR027417">
    <property type="entry name" value="P-loop_NTPase"/>
</dbReference>
<sequence length="328" mass="35544">MSQLSPHDLERATTIIAAVEGAFASKVVGQRTLLRSLLITVMARGHVLLESVPGLAKTLSASVLSSAVAASFSRVQCTPDLLPSDIIGTQVYDPRTATFSTQLGPVHAHFVLLDEINRSSAKTQSAMLEAMQERQTTIGGVTHRLPDPFLVLATQNPIDEEGTYVLPQAQMDRFLLKEVLRHPSPHEEAQMLRRIADGALRDSSVDPVASLDDVVFLQSVADRAHVDESILRYVVEIVNITRDPGAFLPAETARYVEHGASPRGAIAFLQAARAAAVLDGRDHVRPEDVVGVRHQVLRHRLVLTFEAVAAKVSPDDVVDAVFAAVRTP</sequence>
<dbReference type="InterPro" id="IPR050764">
    <property type="entry name" value="CbbQ/NirQ/NorQ/GpvN"/>
</dbReference>
<evidence type="ECO:0000259" key="1">
    <source>
        <dbReference type="Pfam" id="PF07726"/>
    </source>
</evidence>
<dbReference type="AlphaFoldDB" id="A0A938YDB3"/>
<dbReference type="GO" id="GO:0016887">
    <property type="term" value="F:ATP hydrolysis activity"/>
    <property type="evidence" value="ECO:0007669"/>
    <property type="project" value="InterPro"/>
</dbReference>
<dbReference type="Pfam" id="PF07726">
    <property type="entry name" value="AAA_3"/>
    <property type="match status" value="1"/>
</dbReference>